<accession>L1I7F0</accession>
<dbReference type="KEGG" id="gtt:GUITHDRAFT_149065"/>
<dbReference type="GO" id="GO:0020037">
    <property type="term" value="F:heme binding"/>
    <property type="evidence" value="ECO:0007669"/>
    <property type="project" value="InterPro"/>
</dbReference>
<dbReference type="EnsemblProtists" id="EKX31794">
    <property type="protein sequence ID" value="EKX31794"/>
    <property type="gene ID" value="GUITHDRAFT_149065"/>
</dbReference>
<proteinExistence type="inferred from homology"/>
<evidence type="ECO:0000256" key="3">
    <source>
        <dbReference type="ARBA" id="ARBA00023004"/>
    </source>
</evidence>
<dbReference type="Proteomes" id="UP000011087">
    <property type="component" value="Unassembled WGS sequence"/>
</dbReference>
<reference evidence="4 6" key="1">
    <citation type="journal article" date="2012" name="Nature">
        <title>Algal genomes reveal evolutionary mosaicism and the fate of nucleomorphs.</title>
        <authorList>
            <consortium name="DOE Joint Genome Institute"/>
            <person name="Curtis B.A."/>
            <person name="Tanifuji G."/>
            <person name="Burki F."/>
            <person name="Gruber A."/>
            <person name="Irimia M."/>
            <person name="Maruyama S."/>
            <person name="Arias M.C."/>
            <person name="Ball S.G."/>
            <person name="Gile G.H."/>
            <person name="Hirakawa Y."/>
            <person name="Hopkins J.F."/>
            <person name="Kuo A."/>
            <person name="Rensing S.A."/>
            <person name="Schmutz J."/>
            <person name="Symeonidi A."/>
            <person name="Elias M."/>
            <person name="Eveleigh R.J."/>
            <person name="Herman E.K."/>
            <person name="Klute M.J."/>
            <person name="Nakayama T."/>
            <person name="Obornik M."/>
            <person name="Reyes-Prieto A."/>
            <person name="Armbrust E.V."/>
            <person name="Aves S.J."/>
            <person name="Beiko R.G."/>
            <person name="Coutinho P."/>
            <person name="Dacks J.B."/>
            <person name="Durnford D.G."/>
            <person name="Fast N.M."/>
            <person name="Green B.R."/>
            <person name="Grisdale C.J."/>
            <person name="Hempel F."/>
            <person name="Henrissat B."/>
            <person name="Hoppner M.P."/>
            <person name="Ishida K."/>
            <person name="Kim E."/>
            <person name="Koreny L."/>
            <person name="Kroth P.G."/>
            <person name="Liu Y."/>
            <person name="Malik S.B."/>
            <person name="Maier U.G."/>
            <person name="McRose D."/>
            <person name="Mock T."/>
            <person name="Neilson J.A."/>
            <person name="Onodera N.T."/>
            <person name="Poole A.M."/>
            <person name="Pritham E.J."/>
            <person name="Richards T.A."/>
            <person name="Rocap G."/>
            <person name="Roy S.W."/>
            <person name="Sarai C."/>
            <person name="Schaack S."/>
            <person name="Shirato S."/>
            <person name="Slamovits C.H."/>
            <person name="Spencer D.F."/>
            <person name="Suzuki S."/>
            <person name="Worden A.Z."/>
            <person name="Zauner S."/>
            <person name="Barry K."/>
            <person name="Bell C."/>
            <person name="Bharti A.K."/>
            <person name="Crow J.A."/>
            <person name="Grimwood J."/>
            <person name="Kramer R."/>
            <person name="Lindquist E."/>
            <person name="Lucas S."/>
            <person name="Salamov A."/>
            <person name="McFadden G.I."/>
            <person name="Lane C.E."/>
            <person name="Keeling P.J."/>
            <person name="Gray M.W."/>
            <person name="Grigoriev I.V."/>
            <person name="Archibald J.M."/>
        </authorList>
    </citation>
    <scope>NUCLEOTIDE SEQUENCE</scope>
    <source>
        <strain evidence="4 6">CCMP2712</strain>
    </source>
</reference>
<dbReference type="GO" id="GO:0005737">
    <property type="term" value="C:cytoplasm"/>
    <property type="evidence" value="ECO:0007669"/>
    <property type="project" value="TreeGrafter"/>
</dbReference>
<protein>
    <submittedName>
        <fullName evidence="4 5">Uncharacterized protein</fullName>
    </submittedName>
</protein>
<reference evidence="5" key="3">
    <citation type="submission" date="2015-06" db="UniProtKB">
        <authorList>
            <consortium name="EnsemblProtists"/>
        </authorList>
    </citation>
    <scope>IDENTIFICATION</scope>
</reference>
<dbReference type="EMBL" id="JH993236">
    <property type="protein sequence ID" value="EKX31794.1"/>
    <property type="molecule type" value="Genomic_DNA"/>
</dbReference>
<evidence type="ECO:0000313" key="4">
    <source>
        <dbReference type="EMBL" id="EKX31794.1"/>
    </source>
</evidence>
<dbReference type="PANTHER" id="PTHR28657:SF5">
    <property type="entry name" value="INDOLEAMINE 2,3-DIOXYGENASE"/>
    <property type="match status" value="1"/>
</dbReference>
<dbReference type="STRING" id="905079.L1I7F0"/>
<keyword evidence="6" id="KW-1185">Reference proteome</keyword>
<dbReference type="OrthoDB" id="540174at2759"/>
<dbReference type="HOGENOM" id="CLU_916582_0_0_1"/>
<organism evidence="4">
    <name type="scientific">Guillardia theta (strain CCMP2712)</name>
    <name type="common">Cryptophyte</name>
    <dbReference type="NCBI Taxonomy" id="905079"/>
    <lineage>
        <taxon>Eukaryota</taxon>
        <taxon>Cryptophyceae</taxon>
        <taxon>Pyrenomonadales</taxon>
        <taxon>Geminigeraceae</taxon>
        <taxon>Guillardia</taxon>
    </lineage>
</organism>
<reference evidence="6" key="2">
    <citation type="submission" date="2012-11" db="EMBL/GenBank/DDBJ databases">
        <authorList>
            <person name="Kuo A."/>
            <person name="Curtis B.A."/>
            <person name="Tanifuji G."/>
            <person name="Burki F."/>
            <person name="Gruber A."/>
            <person name="Irimia M."/>
            <person name="Maruyama S."/>
            <person name="Arias M.C."/>
            <person name="Ball S.G."/>
            <person name="Gile G.H."/>
            <person name="Hirakawa Y."/>
            <person name="Hopkins J.F."/>
            <person name="Rensing S.A."/>
            <person name="Schmutz J."/>
            <person name="Symeonidi A."/>
            <person name="Elias M."/>
            <person name="Eveleigh R.J."/>
            <person name="Herman E.K."/>
            <person name="Klute M.J."/>
            <person name="Nakayama T."/>
            <person name="Obornik M."/>
            <person name="Reyes-Prieto A."/>
            <person name="Armbrust E.V."/>
            <person name="Aves S.J."/>
            <person name="Beiko R.G."/>
            <person name="Coutinho P."/>
            <person name="Dacks J.B."/>
            <person name="Durnford D.G."/>
            <person name="Fast N.M."/>
            <person name="Green B.R."/>
            <person name="Grisdale C."/>
            <person name="Hempe F."/>
            <person name="Henrissat B."/>
            <person name="Hoppner M.P."/>
            <person name="Ishida K.-I."/>
            <person name="Kim E."/>
            <person name="Koreny L."/>
            <person name="Kroth P.G."/>
            <person name="Liu Y."/>
            <person name="Malik S.-B."/>
            <person name="Maier U.G."/>
            <person name="McRose D."/>
            <person name="Mock T."/>
            <person name="Neilson J.A."/>
            <person name="Onodera N.T."/>
            <person name="Poole A.M."/>
            <person name="Pritham E.J."/>
            <person name="Richards T.A."/>
            <person name="Rocap G."/>
            <person name="Roy S.W."/>
            <person name="Sarai C."/>
            <person name="Schaack S."/>
            <person name="Shirato S."/>
            <person name="Slamovits C.H."/>
            <person name="Spencer D.F."/>
            <person name="Suzuki S."/>
            <person name="Worden A.Z."/>
            <person name="Zauner S."/>
            <person name="Barry K."/>
            <person name="Bell C."/>
            <person name="Bharti A.K."/>
            <person name="Crow J.A."/>
            <person name="Grimwood J."/>
            <person name="Kramer R."/>
            <person name="Lindquist E."/>
            <person name="Lucas S."/>
            <person name="Salamov A."/>
            <person name="McFadden G.I."/>
            <person name="Lane C.E."/>
            <person name="Keeling P.J."/>
            <person name="Gray M.W."/>
            <person name="Grigoriev I.V."/>
            <person name="Archibald J.M."/>
        </authorList>
    </citation>
    <scope>NUCLEOTIDE SEQUENCE</scope>
    <source>
        <strain evidence="6">CCMP2712</strain>
    </source>
</reference>
<dbReference type="PANTHER" id="PTHR28657">
    <property type="entry name" value="INDOLEAMINE 2,3-DIOXYGENASE"/>
    <property type="match status" value="1"/>
</dbReference>
<evidence type="ECO:0000313" key="6">
    <source>
        <dbReference type="Proteomes" id="UP000011087"/>
    </source>
</evidence>
<keyword evidence="2" id="KW-0479">Metal-binding</keyword>
<sequence length="304" mass="34246">MAVGGPWLKGCRSKERSHGYRQRVVEAWEEEKAARKFDVSLEGGFLPDHCVQRLPLAYEPWERILDDLPHLNRTGQLFRSIERLRCIDVDGAVVACEEVKLFAHSSTVSWERLREHESEESSHAAQDANYVRHPSVPAQISTPLVDVSTKLGLPPVLTAAIDLWNWKLKRNEQGRSSVEALETISSMTGTSTESFFHLIPCAIQARLGPLVAAMFYAPCFILSHISKDDKGGEEAAGVAVREAGQLLEDLRDALQDCKSMMKQLSELVHADVFFHVYRPLLTGHLLARRSAPEDQRGRRGRDWR</sequence>
<dbReference type="RefSeq" id="XP_005818774.1">
    <property type="nucleotide sequence ID" value="XM_005818717.1"/>
</dbReference>
<dbReference type="GO" id="GO:0019441">
    <property type="term" value="P:L-tryptophan catabolic process to kynurenine"/>
    <property type="evidence" value="ECO:0007669"/>
    <property type="project" value="InterPro"/>
</dbReference>
<dbReference type="AlphaFoldDB" id="L1I7F0"/>
<dbReference type="Pfam" id="PF01231">
    <property type="entry name" value="IDO"/>
    <property type="match status" value="1"/>
</dbReference>
<name>L1I7F0_GUITC</name>
<dbReference type="InterPro" id="IPR000898">
    <property type="entry name" value="Indolamine_dOase"/>
</dbReference>
<evidence type="ECO:0000256" key="1">
    <source>
        <dbReference type="ARBA" id="ARBA00007119"/>
    </source>
</evidence>
<dbReference type="GeneID" id="17288520"/>
<dbReference type="InterPro" id="IPR037217">
    <property type="entry name" value="Trp/Indoleamine_2_3_dOase-like"/>
</dbReference>
<evidence type="ECO:0000256" key="2">
    <source>
        <dbReference type="ARBA" id="ARBA00022723"/>
    </source>
</evidence>
<dbReference type="GO" id="GO:0033754">
    <property type="term" value="F:indoleamine 2,3-dioxygenase activity"/>
    <property type="evidence" value="ECO:0007669"/>
    <property type="project" value="TreeGrafter"/>
</dbReference>
<gene>
    <name evidence="4" type="ORF">GUITHDRAFT_149065</name>
</gene>
<dbReference type="GO" id="GO:0034354">
    <property type="term" value="P:'de novo' NAD+ biosynthetic process from L-tryptophan"/>
    <property type="evidence" value="ECO:0007669"/>
    <property type="project" value="TreeGrafter"/>
</dbReference>
<dbReference type="SUPFAM" id="SSF140959">
    <property type="entry name" value="Indolic compounds 2,3-dioxygenase-like"/>
    <property type="match status" value="1"/>
</dbReference>
<keyword evidence="3" id="KW-0408">Iron</keyword>
<dbReference type="GO" id="GO:0046872">
    <property type="term" value="F:metal ion binding"/>
    <property type="evidence" value="ECO:0007669"/>
    <property type="project" value="UniProtKB-KW"/>
</dbReference>
<evidence type="ECO:0000313" key="5">
    <source>
        <dbReference type="EnsemblProtists" id="EKX31794"/>
    </source>
</evidence>
<comment type="similarity">
    <text evidence="1">Belongs to the indoleamine 2,3-dioxygenase family.</text>
</comment>
<dbReference type="Gene3D" id="1.20.58.480">
    <property type="match status" value="1"/>
</dbReference>
<dbReference type="PaxDb" id="55529-EKX31794"/>